<dbReference type="InterPro" id="IPR036821">
    <property type="entry name" value="Peptide_deformylase_sf"/>
</dbReference>
<dbReference type="NCBIfam" id="TIGR00079">
    <property type="entry name" value="pept_deformyl"/>
    <property type="match status" value="1"/>
</dbReference>
<feature type="binding site" evidence="2">
    <location>
        <position position="147"/>
    </location>
    <ligand>
        <name>Fe cation</name>
        <dbReference type="ChEBI" id="CHEBI:24875"/>
    </ligand>
</feature>
<comment type="catalytic activity">
    <reaction evidence="2">
        <text>N-terminal N-formyl-L-methionyl-[peptide] + H2O = N-terminal L-methionyl-[peptide] + formate</text>
        <dbReference type="Rhea" id="RHEA:24420"/>
        <dbReference type="Rhea" id="RHEA-COMP:10639"/>
        <dbReference type="Rhea" id="RHEA-COMP:10640"/>
        <dbReference type="ChEBI" id="CHEBI:15377"/>
        <dbReference type="ChEBI" id="CHEBI:15740"/>
        <dbReference type="ChEBI" id="CHEBI:49298"/>
        <dbReference type="ChEBI" id="CHEBI:64731"/>
        <dbReference type="EC" id="3.5.1.88"/>
    </reaction>
</comment>
<organism evidence="3 4">
    <name type="scientific">Candidatus Colwellbacteria bacterium RBG_13_48_8</name>
    <dbReference type="NCBI Taxonomy" id="1797685"/>
    <lineage>
        <taxon>Bacteria</taxon>
        <taxon>Candidatus Colwelliibacteriota</taxon>
    </lineage>
</organism>
<comment type="function">
    <text evidence="2">Removes the formyl group from the N-terminal Met of newly synthesized proteins. Requires at least a dipeptide for an efficient rate of reaction. N-terminal L-methionine is a prerequisite for activity but the enzyme has broad specificity at other positions.</text>
</comment>
<dbReference type="PIRSF" id="PIRSF004749">
    <property type="entry name" value="Pep_def"/>
    <property type="match status" value="1"/>
</dbReference>
<evidence type="ECO:0000256" key="1">
    <source>
        <dbReference type="ARBA" id="ARBA00010759"/>
    </source>
</evidence>
<dbReference type="CDD" id="cd00487">
    <property type="entry name" value="Pep_deformylase"/>
    <property type="match status" value="1"/>
</dbReference>
<keyword evidence="2" id="KW-0378">Hydrolase</keyword>
<dbReference type="NCBIfam" id="NF001159">
    <property type="entry name" value="PRK00150.1-3"/>
    <property type="match status" value="1"/>
</dbReference>
<dbReference type="GO" id="GO:0042586">
    <property type="term" value="F:peptide deformylase activity"/>
    <property type="evidence" value="ECO:0007669"/>
    <property type="project" value="UniProtKB-UniRule"/>
</dbReference>
<dbReference type="PANTHER" id="PTHR10458">
    <property type="entry name" value="PEPTIDE DEFORMYLASE"/>
    <property type="match status" value="1"/>
</dbReference>
<dbReference type="Gene3D" id="3.90.45.10">
    <property type="entry name" value="Peptide deformylase"/>
    <property type="match status" value="1"/>
</dbReference>
<comment type="similarity">
    <text evidence="1 2">Belongs to the polypeptide deformylase family.</text>
</comment>
<comment type="caution">
    <text evidence="3">The sequence shown here is derived from an EMBL/GenBank/DDBJ whole genome shotgun (WGS) entry which is preliminary data.</text>
</comment>
<dbReference type="PANTHER" id="PTHR10458:SF22">
    <property type="entry name" value="PEPTIDE DEFORMYLASE"/>
    <property type="match status" value="1"/>
</dbReference>
<sequence>MAVIKTVQAGNPIIRENCVVATDIQSDLVQQIIRDLIDSMRHGDLIGMAAPQIGHDLRIYVSELRETKYRKGNIDKVRVFINPEIIERSEELTVGYEGCGSVAHSGLFGPVKRSSEVRVRAQNEEGEPFEFTAKGLLAVVMQHEIDHLDGILFIDKIEDTKKIMSQDEYIKFRSKEK</sequence>
<evidence type="ECO:0000313" key="4">
    <source>
        <dbReference type="Proteomes" id="UP000177062"/>
    </source>
</evidence>
<proteinExistence type="inferred from homology"/>
<dbReference type="PRINTS" id="PR01576">
    <property type="entry name" value="PDEFORMYLASE"/>
</dbReference>
<gene>
    <name evidence="2" type="primary">def</name>
    <name evidence="3" type="ORF">A2Y84_00705</name>
</gene>
<reference evidence="3 4" key="1">
    <citation type="journal article" date="2016" name="Nat. Commun.">
        <title>Thousands of microbial genomes shed light on interconnected biogeochemical processes in an aquifer system.</title>
        <authorList>
            <person name="Anantharaman K."/>
            <person name="Brown C.T."/>
            <person name="Hug L.A."/>
            <person name="Sharon I."/>
            <person name="Castelle C.J."/>
            <person name="Probst A.J."/>
            <person name="Thomas B.C."/>
            <person name="Singh A."/>
            <person name="Wilkins M.J."/>
            <person name="Karaoz U."/>
            <person name="Brodie E.L."/>
            <person name="Williams K.H."/>
            <person name="Hubbard S.S."/>
            <person name="Banfield J.F."/>
        </authorList>
    </citation>
    <scope>NUCLEOTIDE SEQUENCE [LARGE SCALE GENOMIC DNA]</scope>
</reference>
<keyword evidence="2" id="KW-0479">Metal-binding</keyword>
<feature type="binding site" evidence="2">
    <location>
        <position position="143"/>
    </location>
    <ligand>
        <name>Fe cation</name>
        <dbReference type="ChEBI" id="CHEBI:24875"/>
    </ligand>
</feature>
<dbReference type="EC" id="3.5.1.88" evidence="2"/>
<accession>A0A1G1YZX4</accession>
<protein>
    <recommendedName>
        <fullName evidence="2">Peptide deformylase</fullName>
        <shortName evidence="2">PDF</shortName>
        <ecNumber evidence="2">3.5.1.88</ecNumber>
    </recommendedName>
    <alternativeName>
        <fullName evidence="2">Polypeptide deformylase</fullName>
    </alternativeName>
</protein>
<feature type="active site" evidence="2">
    <location>
        <position position="144"/>
    </location>
</feature>
<comment type="cofactor">
    <cofactor evidence="2">
        <name>Fe(2+)</name>
        <dbReference type="ChEBI" id="CHEBI:29033"/>
    </cofactor>
    <text evidence="2">Binds 1 Fe(2+) ion.</text>
</comment>
<dbReference type="HAMAP" id="MF_00163">
    <property type="entry name" value="Pep_deformylase"/>
    <property type="match status" value="1"/>
</dbReference>
<dbReference type="GO" id="GO:0046872">
    <property type="term" value="F:metal ion binding"/>
    <property type="evidence" value="ECO:0007669"/>
    <property type="project" value="UniProtKB-KW"/>
</dbReference>
<keyword evidence="2" id="KW-0408">Iron</keyword>
<dbReference type="InterPro" id="IPR023635">
    <property type="entry name" value="Peptide_deformylase"/>
</dbReference>
<evidence type="ECO:0000256" key="2">
    <source>
        <dbReference type="HAMAP-Rule" id="MF_00163"/>
    </source>
</evidence>
<dbReference type="GO" id="GO:0006412">
    <property type="term" value="P:translation"/>
    <property type="evidence" value="ECO:0007669"/>
    <property type="project" value="UniProtKB-UniRule"/>
</dbReference>
<dbReference type="Proteomes" id="UP000177062">
    <property type="component" value="Unassembled WGS sequence"/>
</dbReference>
<keyword evidence="2" id="KW-0648">Protein biosynthesis</keyword>
<dbReference type="SUPFAM" id="SSF56420">
    <property type="entry name" value="Peptide deformylase"/>
    <property type="match status" value="1"/>
</dbReference>
<evidence type="ECO:0000313" key="3">
    <source>
        <dbReference type="EMBL" id="OGY56957.1"/>
    </source>
</evidence>
<dbReference type="Pfam" id="PF01327">
    <property type="entry name" value="Pep_deformylase"/>
    <property type="match status" value="1"/>
</dbReference>
<feature type="binding site" evidence="2">
    <location>
        <position position="99"/>
    </location>
    <ligand>
        <name>Fe cation</name>
        <dbReference type="ChEBI" id="CHEBI:24875"/>
    </ligand>
</feature>
<dbReference type="AlphaFoldDB" id="A0A1G1YZX4"/>
<name>A0A1G1YZX4_9BACT</name>
<dbReference type="EMBL" id="MHIT01000013">
    <property type="protein sequence ID" value="OGY56957.1"/>
    <property type="molecule type" value="Genomic_DNA"/>
</dbReference>